<accession>A0A317CYX2</accession>
<dbReference type="PROSITE" id="PS51900">
    <property type="entry name" value="CB"/>
    <property type="match status" value="1"/>
</dbReference>
<evidence type="ECO:0000313" key="3">
    <source>
        <dbReference type="EMBL" id="PWR06746.1"/>
    </source>
</evidence>
<name>A0A317CYX2_9ACTN</name>
<dbReference type="InterPro" id="IPR044068">
    <property type="entry name" value="CB"/>
</dbReference>
<protein>
    <submittedName>
        <fullName evidence="3">Integrase</fullName>
    </submittedName>
</protein>
<comment type="caution">
    <text evidence="3">The sequence shown here is derived from an EMBL/GenBank/DDBJ whole genome shotgun (WGS) entry which is preliminary data.</text>
</comment>
<gene>
    <name evidence="3" type="ORF">DKT69_36240</name>
</gene>
<dbReference type="EMBL" id="QGKS01000502">
    <property type="protein sequence ID" value="PWR06746.1"/>
    <property type="molecule type" value="Genomic_DNA"/>
</dbReference>
<feature type="domain" description="Core-binding (CB)" evidence="2">
    <location>
        <begin position="11"/>
        <end position="55"/>
    </location>
</feature>
<evidence type="ECO:0000313" key="4">
    <source>
        <dbReference type="Proteomes" id="UP000246050"/>
    </source>
</evidence>
<organism evidence="3 4">
    <name type="scientific">Micromonospora sicca</name>
    <dbReference type="NCBI Taxonomy" id="2202420"/>
    <lineage>
        <taxon>Bacteria</taxon>
        <taxon>Bacillati</taxon>
        <taxon>Actinomycetota</taxon>
        <taxon>Actinomycetes</taxon>
        <taxon>Micromonosporales</taxon>
        <taxon>Micromonosporaceae</taxon>
        <taxon>Micromonospora</taxon>
    </lineage>
</organism>
<feature type="non-terminal residue" evidence="3">
    <location>
        <position position="55"/>
    </location>
</feature>
<sequence length="55" mass="6121">MISLMHDKQDESVGRLIEEFLTARATRKPSPHTLAAYRRDLRSVAALVGDDSTPP</sequence>
<reference evidence="3 4" key="1">
    <citation type="submission" date="2018-05" db="EMBL/GenBank/DDBJ databases">
        <title>Micromonosporas from Atacama Desert.</title>
        <authorList>
            <person name="Carro L."/>
            <person name="Golinska P."/>
            <person name="Klenk H.-P."/>
            <person name="Goodfellow M."/>
        </authorList>
    </citation>
    <scope>NUCLEOTIDE SEQUENCE [LARGE SCALE GENOMIC DNA]</scope>
    <source>
        <strain evidence="3 4">4G51</strain>
    </source>
</reference>
<keyword evidence="1" id="KW-0238">DNA-binding</keyword>
<evidence type="ECO:0000259" key="2">
    <source>
        <dbReference type="PROSITE" id="PS51900"/>
    </source>
</evidence>
<dbReference type="Proteomes" id="UP000246050">
    <property type="component" value="Unassembled WGS sequence"/>
</dbReference>
<evidence type="ECO:0000256" key="1">
    <source>
        <dbReference type="PROSITE-ProRule" id="PRU01248"/>
    </source>
</evidence>
<dbReference type="GO" id="GO:0003677">
    <property type="term" value="F:DNA binding"/>
    <property type="evidence" value="ECO:0007669"/>
    <property type="project" value="UniProtKB-UniRule"/>
</dbReference>
<proteinExistence type="predicted"/>
<dbReference type="AlphaFoldDB" id="A0A317CYX2"/>